<evidence type="ECO:0000256" key="12">
    <source>
        <dbReference type="HAMAP-Rule" id="MF_01576"/>
    </source>
</evidence>
<dbReference type="UniPathway" id="UPA00193"/>
<evidence type="ECO:0000256" key="10">
    <source>
        <dbReference type="ARBA" id="ARBA00023167"/>
    </source>
</evidence>
<evidence type="ECO:0000256" key="1">
    <source>
        <dbReference type="ARBA" id="ARBA00004777"/>
    </source>
</evidence>
<evidence type="ECO:0000256" key="6">
    <source>
        <dbReference type="ARBA" id="ARBA00022801"/>
    </source>
</evidence>
<dbReference type="EC" id="1.5.1.5" evidence="12"/>
<dbReference type="Pfam" id="PF02882">
    <property type="entry name" value="THF_DHG_CYH_C"/>
    <property type="match status" value="1"/>
</dbReference>
<keyword evidence="6 12" id="KW-0378">Hydrolase</keyword>
<dbReference type="InterPro" id="IPR000672">
    <property type="entry name" value="THF_DH/CycHdrlase"/>
</dbReference>
<gene>
    <name evidence="12" type="primary">folD</name>
    <name evidence="15" type="ORF">GN277_15755</name>
</gene>
<evidence type="ECO:0000259" key="14">
    <source>
        <dbReference type="Pfam" id="PF02882"/>
    </source>
</evidence>
<reference evidence="15 16" key="1">
    <citation type="submission" date="2019-12" db="EMBL/GenBank/DDBJ databases">
        <title>Sporaefaciens musculi gen. nov., sp. nov., a novel bacterium isolated from the caecum of an obese mouse.</title>
        <authorList>
            <person name="Rasmussen T.S."/>
            <person name="Streidl T."/>
            <person name="Hitch T.C.A."/>
            <person name="Wortmann E."/>
            <person name="Deptula P."/>
            <person name="Hansen M."/>
            <person name="Nielsen D.S."/>
            <person name="Clavel T."/>
            <person name="Vogensen F.K."/>
        </authorList>
    </citation>
    <scope>NUCLEOTIDE SEQUENCE [LARGE SCALE GENOMIC DNA]</scope>
    <source>
        <strain evidence="15 16">WCA-9-b2</strain>
    </source>
</reference>
<evidence type="ECO:0000256" key="8">
    <source>
        <dbReference type="ARBA" id="ARBA00023002"/>
    </source>
</evidence>
<keyword evidence="5 12" id="KW-0658">Purine biosynthesis</keyword>
<keyword evidence="16" id="KW-1185">Reference proteome</keyword>
<feature type="binding site" evidence="12">
    <location>
        <position position="231"/>
    </location>
    <ligand>
        <name>NADP(+)</name>
        <dbReference type="ChEBI" id="CHEBI:58349"/>
    </ligand>
</feature>
<dbReference type="InterPro" id="IPR020631">
    <property type="entry name" value="THF_DH/CycHdrlase_NAD-bd_dom"/>
</dbReference>
<keyword evidence="7 12" id="KW-0521">NADP</keyword>
<comment type="caution">
    <text evidence="15">The sequence shown here is derived from an EMBL/GenBank/DDBJ whole genome shotgun (WGS) entry which is preliminary data.</text>
</comment>
<keyword evidence="11 12" id="KW-0511">Multifunctional enzyme</keyword>
<dbReference type="InterPro" id="IPR036291">
    <property type="entry name" value="NAD(P)-bd_dom_sf"/>
</dbReference>
<dbReference type="GO" id="GO:0000105">
    <property type="term" value="P:L-histidine biosynthetic process"/>
    <property type="evidence" value="ECO:0007669"/>
    <property type="project" value="UniProtKB-KW"/>
</dbReference>
<dbReference type="SUPFAM" id="SSF53223">
    <property type="entry name" value="Aminoacid dehydrogenase-like, N-terminal domain"/>
    <property type="match status" value="1"/>
</dbReference>
<proteinExistence type="inferred from homology"/>
<dbReference type="GO" id="GO:0035999">
    <property type="term" value="P:tetrahydrofolate interconversion"/>
    <property type="evidence" value="ECO:0007669"/>
    <property type="project" value="UniProtKB-UniRule"/>
</dbReference>
<comment type="caution">
    <text evidence="12">Lacks conserved residue(s) required for the propagation of feature annotation.</text>
</comment>
<evidence type="ECO:0000259" key="13">
    <source>
        <dbReference type="Pfam" id="PF00763"/>
    </source>
</evidence>
<dbReference type="Gene3D" id="3.40.50.10860">
    <property type="entry name" value="Leucine Dehydrogenase, chain A, domain 1"/>
    <property type="match status" value="1"/>
</dbReference>
<comment type="catalytic activity">
    <reaction evidence="12">
        <text>(6R)-5,10-methylene-5,6,7,8-tetrahydrofolate + NADP(+) = (6R)-5,10-methenyltetrahydrofolate + NADPH</text>
        <dbReference type="Rhea" id="RHEA:22812"/>
        <dbReference type="ChEBI" id="CHEBI:15636"/>
        <dbReference type="ChEBI" id="CHEBI:57455"/>
        <dbReference type="ChEBI" id="CHEBI:57783"/>
        <dbReference type="ChEBI" id="CHEBI:58349"/>
        <dbReference type="EC" id="1.5.1.5"/>
    </reaction>
</comment>
<dbReference type="FunFam" id="3.40.50.10860:FF:000005">
    <property type="entry name" value="C-1-tetrahydrofolate synthase, cytoplasmic, putative"/>
    <property type="match status" value="1"/>
</dbReference>
<dbReference type="HAMAP" id="MF_01576">
    <property type="entry name" value="THF_DHG_CYH"/>
    <property type="match status" value="1"/>
</dbReference>
<organism evidence="15 16">
    <name type="scientific">Sporofaciens musculi</name>
    <dbReference type="NCBI Taxonomy" id="2681861"/>
    <lineage>
        <taxon>Bacteria</taxon>
        <taxon>Bacillati</taxon>
        <taxon>Bacillota</taxon>
        <taxon>Clostridia</taxon>
        <taxon>Lachnospirales</taxon>
        <taxon>Lachnospiraceae</taxon>
        <taxon>Sporofaciens</taxon>
    </lineage>
</organism>
<comment type="similarity">
    <text evidence="12">Belongs to the tetrahydrofolate dehydrogenase/cyclohydrolase family.</text>
</comment>
<comment type="catalytic activity">
    <reaction evidence="12">
        <text>(6R)-5,10-methenyltetrahydrofolate + H2O = (6R)-10-formyltetrahydrofolate + H(+)</text>
        <dbReference type="Rhea" id="RHEA:23700"/>
        <dbReference type="ChEBI" id="CHEBI:15377"/>
        <dbReference type="ChEBI" id="CHEBI:15378"/>
        <dbReference type="ChEBI" id="CHEBI:57455"/>
        <dbReference type="ChEBI" id="CHEBI:195366"/>
        <dbReference type="EC" id="3.5.4.9"/>
    </reaction>
</comment>
<dbReference type="GO" id="GO:0006164">
    <property type="term" value="P:purine nucleotide biosynthetic process"/>
    <property type="evidence" value="ECO:0007669"/>
    <property type="project" value="UniProtKB-KW"/>
</dbReference>
<dbReference type="InterPro" id="IPR046346">
    <property type="entry name" value="Aminoacid_DH-like_N_sf"/>
</dbReference>
<protein>
    <recommendedName>
        <fullName evidence="12">Bifunctional protein FolD</fullName>
    </recommendedName>
    <domain>
        <recommendedName>
            <fullName evidence="12">Methylenetetrahydrofolate dehydrogenase</fullName>
            <ecNumber evidence="12">1.5.1.5</ecNumber>
        </recommendedName>
    </domain>
    <domain>
        <recommendedName>
            <fullName evidence="12">Methenyltetrahydrofolate cyclohydrolase</fullName>
            <ecNumber evidence="12">3.5.4.9</ecNumber>
        </recommendedName>
    </domain>
</protein>
<comment type="function">
    <text evidence="12">Catalyzes the oxidation of 5,10-methylenetetrahydrofolate to 5,10-methenyltetrahydrofolate and then the hydrolysis of 5,10-methenyltetrahydrofolate to 10-formyltetrahydrofolate.</text>
</comment>
<evidence type="ECO:0000256" key="7">
    <source>
        <dbReference type="ARBA" id="ARBA00022857"/>
    </source>
</evidence>
<evidence type="ECO:0000256" key="11">
    <source>
        <dbReference type="ARBA" id="ARBA00023268"/>
    </source>
</evidence>
<dbReference type="PANTHER" id="PTHR48099:SF5">
    <property type="entry name" value="C-1-TETRAHYDROFOLATE SYNTHASE, CYTOPLASMIC"/>
    <property type="match status" value="1"/>
</dbReference>
<dbReference type="PRINTS" id="PR00085">
    <property type="entry name" value="THFDHDRGNASE"/>
</dbReference>
<comment type="pathway">
    <text evidence="1 12">One-carbon metabolism; tetrahydrofolate interconversion.</text>
</comment>
<keyword evidence="9 12" id="KW-0368">Histidine biosynthesis</keyword>
<evidence type="ECO:0000256" key="9">
    <source>
        <dbReference type="ARBA" id="ARBA00023102"/>
    </source>
</evidence>
<comment type="subunit">
    <text evidence="2 12">Homodimer.</text>
</comment>
<evidence type="ECO:0000256" key="2">
    <source>
        <dbReference type="ARBA" id="ARBA00011738"/>
    </source>
</evidence>
<dbReference type="EMBL" id="WUQX01000001">
    <property type="protein sequence ID" value="MXP76786.1"/>
    <property type="molecule type" value="Genomic_DNA"/>
</dbReference>
<dbReference type="GO" id="GO:0004488">
    <property type="term" value="F:methylenetetrahydrofolate dehydrogenase (NADP+) activity"/>
    <property type="evidence" value="ECO:0007669"/>
    <property type="project" value="UniProtKB-UniRule"/>
</dbReference>
<dbReference type="RefSeq" id="WP_159751842.1">
    <property type="nucleotide sequence ID" value="NZ_CASSPE010000131.1"/>
</dbReference>
<dbReference type="Pfam" id="PF00763">
    <property type="entry name" value="THF_DHG_CYH"/>
    <property type="match status" value="1"/>
</dbReference>
<evidence type="ECO:0000313" key="16">
    <source>
        <dbReference type="Proteomes" id="UP000460412"/>
    </source>
</evidence>
<sequence>MSIIMKGADVAKSIKEELVKEVEALKEKGITPCLSIIRVGERSDDLSYERGARKRMEMTGIQCRVTALPKDVSQEEFEQTFSRINEDSDVHGILLLRPLPKSLDEGPVRAMIHPNKDVDGMSPVNMAKVFSGDETGFAPCTAQAVMEILQYYGVMPRGKRITILGRSMVVGRPLAMSLLKADGTVTLCHTRTEELAQECNKAQILVAAAGKARMVTEDMVGENAVVIDVGINVDEDGGLCGDVDFEAVKNKAAYISPVPGGVGSVTSSVLAKHVVKSAKGFCKMLAQNSSIW</sequence>
<dbReference type="SUPFAM" id="SSF51735">
    <property type="entry name" value="NAD(P)-binding Rossmann-fold domains"/>
    <property type="match status" value="1"/>
</dbReference>
<feature type="domain" description="Tetrahydrofolate dehydrogenase/cyclohydrolase NAD(P)-binding" evidence="14">
    <location>
        <begin position="139"/>
        <end position="279"/>
    </location>
</feature>
<dbReference type="GO" id="GO:0009086">
    <property type="term" value="P:methionine biosynthetic process"/>
    <property type="evidence" value="ECO:0007669"/>
    <property type="project" value="UniProtKB-KW"/>
</dbReference>
<dbReference type="EC" id="3.5.4.9" evidence="12"/>
<evidence type="ECO:0000256" key="4">
    <source>
        <dbReference type="ARBA" id="ARBA00022605"/>
    </source>
</evidence>
<dbReference type="FunFam" id="3.40.50.720:FF:000094">
    <property type="entry name" value="Bifunctional protein FolD"/>
    <property type="match status" value="1"/>
</dbReference>
<evidence type="ECO:0000313" key="15">
    <source>
        <dbReference type="EMBL" id="MXP76786.1"/>
    </source>
</evidence>
<feature type="binding site" evidence="12">
    <location>
        <begin position="165"/>
        <end position="167"/>
    </location>
    <ligand>
        <name>NADP(+)</name>
        <dbReference type="ChEBI" id="CHEBI:58349"/>
    </ligand>
</feature>
<name>A0A7X3MHZ9_9FIRM</name>
<keyword evidence="4 12" id="KW-0028">Amino-acid biosynthesis</keyword>
<dbReference type="InterPro" id="IPR020630">
    <property type="entry name" value="THF_DH/CycHdrlase_cat_dom"/>
</dbReference>
<keyword evidence="10 12" id="KW-0486">Methionine biosynthesis</keyword>
<keyword evidence="8 12" id="KW-0560">Oxidoreductase</keyword>
<dbReference type="PANTHER" id="PTHR48099">
    <property type="entry name" value="C-1-TETRAHYDROFOLATE SYNTHASE, CYTOPLASMIC-RELATED"/>
    <property type="match status" value="1"/>
</dbReference>
<dbReference type="CDD" id="cd01080">
    <property type="entry name" value="NAD_bind_m-THF_DH_Cyclohyd"/>
    <property type="match status" value="1"/>
</dbReference>
<evidence type="ECO:0000256" key="3">
    <source>
        <dbReference type="ARBA" id="ARBA00022563"/>
    </source>
</evidence>
<dbReference type="AlphaFoldDB" id="A0A7X3MHZ9"/>
<accession>A0A7X3MHZ9</accession>
<dbReference type="Proteomes" id="UP000460412">
    <property type="component" value="Unassembled WGS sequence"/>
</dbReference>
<dbReference type="GO" id="GO:0005829">
    <property type="term" value="C:cytosol"/>
    <property type="evidence" value="ECO:0007669"/>
    <property type="project" value="TreeGrafter"/>
</dbReference>
<keyword evidence="3 12" id="KW-0554">One-carbon metabolism</keyword>
<dbReference type="GO" id="GO:0004477">
    <property type="term" value="F:methenyltetrahydrofolate cyclohydrolase activity"/>
    <property type="evidence" value="ECO:0007669"/>
    <property type="project" value="UniProtKB-UniRule"/>
</dbReference>
<feature type="domain" description="Tetrahydrofolate dehydrogenase/cyclohydrolase catalytic" evidence="13">
    <location>
        <begin position="5"/>
        <end position="119"/>
    </location>
</feature>
<evidence type="ECO:0000256" key="5">
    <source>
        <dbReference type="ARBA" id="ARBA00022755"/>
    </source>
</evidence>
<dbReference type="Gene3D" id="3.40.50.720">
    <property type="entry name" value="NAD(P)-binding Rossmann-like Domain"/>
    <property type="match status" value="1"/>
</dbReference>